<gene>
    <name evidence="1" type="ORF">BD311DRAFT_746023</name>
</gene>
<proteinExistence type="predicted"/>
<dbReference type="EMBL" id="ML143387">
    <property type="protein sequence ID" value="TBU35354.1"/>
    <property type="molecule type" value="Genomic_DNA"/>
</dbReference>
<dbReference type="AlphaFoldDB" id="A0A4Q9N418"/>
<organism evidence="1">
    <name type="scientific">Dichomitus squalens</name>
    <dbReference type="NCBI Taxonomy" id="114155"/>
    <lineage>
        <taxon>Eukaryota</taxon>
        <taxon>Fungi</taxon>
        <taxon>Dikarya</taxon>
        <taxon>Basidiomycota</taxon>
        <taxon>Agaricomycotina</taxon>
        <taxon>Agaricomycetes</taxon>
        <taxon>Polyporales</taxon>
        <taxon>Polyporaceae</taxon>
        <taxon>Dichomitus</taxon>
    </lineage>
</organism>
<protein>
    <submittedName>
        <fullName evidence="1">Uncharacterized protein</fullName>
    </submittedName>
</protein>
<accession>A0A4Q9N418</accession>
<name>A0A4Q9N418_9APHY</name>
<dbReference type="Proteomes" id="UP000292957">
    <property type="component" value="Unassembled WGS sequence"/>
</dbReference>
<evidence type="ECO:0000313" key="1">
    <source>
        <dbReference type="EMBL" id="TBU35354.1"/>
    </source>
</evidence>
<reference evidence="1" key="1">
    <citation type="submission" date="2019-01" db="EMBL/GenBank/DDBJ databases">
        <title>Draft genome sequences of three monokaryotic isolates of the white-rot basidiomycete fungus Dichomitus squalens.</title>
        <authorList>
            <consortium name="DOE Joint Genome Institute"/>
            <person name="Lopez S.C."/>
            <person name="Andreopoulos B."/>
            <person name="Pangilinan J."/>
            <person name="Lipzen A."/>
            <person name="Riley R."/>
            <person name="Ahrendt S."/>
            <person name="Ng V."/>
            <person name="Barry K."/>
            <person name="Daum C."/>
            <person name="Grigoriev I.V."/>
            <person name="Hilden K.S."/>
            <person name="Makela M.R."/>
            <person name="de Vries R.P."/>
        </authorList>
    </citation>
    <scope>NUCLEOTIDE SEQUENCE [LARGE SCALE GENOMIC DNA]</scope>
    <source>
        <strain evidence="1">OM18370.1</strain>
    </source>
</reference>
<sequence>MYPLAGQDAAILYAEAAVGSVLVLWLKNDYYHKLEDCRCRCTSPAPRWNRRVRRD</sequence>